<keyword evidence="3" id="KW-1185">Reference proteome</keyword>
<protein>
    <recommendedName>
        <fullName evidence="1">DUF2262 domain-containing protein</fullName>
    </recommendedName>
</protein>
<reference evidence="3" key="1">
    <citation type="submission" date="2016-10" db="EMBL/GenBank/DDBJ databases">
        <authorList>
            <person name="Varghese N."/>
            <person name="Submissions S."/>
        </authorList>
    </citation>
    <scope>NUCLEOTIDE SEQUENCE [LARGE SCALE GENOMIC DNA]</scope>
    <source>
        <strain evidence="3">DSM 25232 / NCIMB 14723 / 92V</strain>
    </source>
</reference>
<dbReference type="Pfam" id="PF10020">
    <property type="entry name" value="DUF2262"/>
    <property type="match status" value="1"/>
</dbReference>
<evidence type="ECO:0000313" key="2">
    <source>
        <dbReference type="EMBL" id="SEL08546.1"/>
    </source>
</evidence>
<dbReference type="Proteomes" id="UP000198521">
    <property type="component" value="Unassembled WGS sequence"/>
</dbReference>
<dbReference type="OrthoDB" id="1445148at2"/>
<sequence>MKITKEKLDKDLDIEGSYKIIVTLNTKKIDLRLDPDDATIEETIVLANKLLENFEFYEKKAKDAIVRDFLDNYNENWADEKNGHPQLEEQGFRNNLELNGINFLSKDSIDVFYNENGMFGNHSLIAQSFDGENFDDSTMYG</sequence>
<organism evidence="2 3">
    <name type="scientific">Aquimarina amphilecti</name>
    <dbReference type="NCBI Taxonomy" id="1038014"/>
    <lineage>
        <taxon>Bacteria</taxon>
        <taxon>Pseudomonadati</taxon>
        <taxon>Bacteroidota</taxon>
        <taxon>Flavobacteriia</taxon>
        <taxon>Flavobacteriales</taxon>
        <taxon>Flavobacteriaceae</taxon>
        <taxon>Aquimarina</taxon>
    </lineage>
</organism>
<accession>A0A1H7MB95</accession>
<proteinExistence type="predicted"/>
<name>A0A1H7MB95_AQUAM</name>
<dbReference type="STRING" id="1038014.SAMN04487910_1668"/>
<feature type="domain" description="DUF2262" evidence="1">
    <location>
        <begin position="18"/>
        <end position="128"/>
    </location>
</feature>
<dbReference type="RefSeq" id="WP_091407426.1">
    <property type="nucleotide sequence ID" value="NZ_FOAB01000003.1"/>
</dbReference>
<dbReference type="InterPro" id="IPR019260">
    <property type="entry name" value="DUF2262"/>
</dbReference>
<dbReference type="EMBL" id="FOAB01000003">
    <property type="protein sequence ID" value="SEL08546.1"/>
    <property type="molecule type" value="Genomic_DNA"/>
</dbReference>
<dbReference type="AlphaFoldDB" id="A0A1H7MB95"/>
<evidence type="ECO:0000259" key="1">
    <source>
        <dbReference type="Pfam" id="PF10020"/>
    </source>
</evidence>
<evidence type="ECO:0000313" key="3">
    <source>
        <dbReference type="Proteomes" id="UP000198521"/>
    </source>
</evidence>
<gene>
    <name evidence="2" type="ORF">SAMN04487910_1668</name>
</gene>